<evidence type="ECO:0000313" key="12">
    <source>
        <dbReference type="EMBL" id="MBO3731600.1"/>
    </source>
</evidence>
<proteinExistence type="inferred from homology"/>
<keyword evidence="4 9" id="KW-0812">Transmembrane</keyword>
<dbReference type="InterPro" id="IPR022813">
    <property type="entry name" value="SecD/SecF_arch_bac"/>
</dbReference>
<dbReference type="NCBIfam" id="TIGR00916">
    <property type="entry name" value="2A0604s01"/>
    <property type="match status" value="1"/>
</dbReference>
<evidence type="ECO:0000256" key="2">
    <source>
        <dbReference type="ARBA" id="ARBA00022448"/>
    </source>
</evidence>
<dbReference type="Pfam" id="PF07549">
    <property type="entry name" value="Sec_GG"/>
    <property type="match status" value="1"/>
</dbReference>
<keyword evidence="8 9" id="KW-0472">Membrane</keyword>
<dbReference type="InterPro" id="IPR055344">
    <property type="entry name" value="SecD_SecF_C_bact"/>
</dbReference>
<name>A0ABS3TYP0_9ACTN</name>
<keyword evidence="5 9" id="KW-0653">Protein transport</keyword>
<keyword evidence="7 9" id="KW-0811">Translocation</keyword>
<dbReference type="InterPro" id="IPR048634">
    <property type="entry name" value="SecD_SecF_C"/>
</dbReference>
<evidence type="ECO:0000256" key="8">
    <source>
        <dbReference type="ARBA" id="ARBA00023136"/>
    </source>
</evidence>
<feature type="domain" description="Protein export membrane protein SecD/SecF C-terminal" evidence="11">
    <location>
        <begin position="128"/>
        <end position="311"/>
    </location>
</feature>
<comment type="function">
    <text evidence="9">Part of the Sec protein translocase complex. Interacts with the SecYEG preprotein conducting channel. SecDF uses the proton motive force (PMF) to complete protein translocation after the ATP-dependent function of SecA.</text>
</comment>
<evidence type="ECO:0000256" key="9">
    <source>
        <dbReference type="HAMAP-Rule" id="MF_01464"/>
    </source>
</evidence>
<comment type="subunit">
    <text evidence="9">Forms a complex with SecD. Part of the essential Sec protein translocation apparatus which comprises SecA, SecYEG and auxiliary proteins SecDF. Other proteins may also be involved.</text>
</comment>
<evidence type="ECO:0000256" key="7">
    <source>
        <dbReference type="ARBA" id="ARBA00023010"/>
    </source>
</evidence>
<evidence type="ECO:0000256" key="3">
    <source>
        <dbReference type="ARBA" id="ARBA00022475"/>
    </source>
</evidence>
<dbReference type="InterPro" id="IPR022645">
    <property type="entry name" value="SecD/SecF_bac"/>
</dbReference>
<dbReference type="InterPro" id="IPR022646">
    <property type="entry name" value="SecD/SecF_CS"/>
</dbReference>
<evidence type="ECO:0000256" key="10">
    <source>
        <dbReference type="SAM" id="MobiDB-lite"/>
    </source>
</evidence>
<sequence>MSTNEKRLNVFSQLYRGETDFQFVAHRKKFYIASGVIIAALAVVMLVKGFVLGIDFAGGVQYNVPAGQTEATLEQVEGAAADAGADVASGQVIGSGEDRSYIVRIGELSTDEAASIREAIAAEAGVGSDSISVSEVSATWGESVSRQALIALAVFLVLVAVFIWVRFERRMAIAAIAALIHDLVLTAGIYALVGFEITPSTIVGMLTILGYSLYDTVVVFDKVQENTAQLLQTRSKTFAEGVNDAINQTLMRSINTSLIGVLPVAALLFVGVGLLGVGTLKDLALVLFVGMIVGAYSSIFLAAPWVVDMAERGAVYKRHNQKVANKRAGLEDEPARKPAKAAESDEDDDRLVLAKSDDLPVELLEEPEKAASGSGPRSGGSAKKRKRR</sequence>
<comment type="subcellular location">
    <subcellularLocation>
        <location evidence="1 9">Cell membrane</location>
        <topology evidence="1 9">Multi-pass membrane protein</topology>
    </subcellularLocation>
</comment>
<keyword evidence="6 9" id="KW-1133">Transmembrane helix</keyword>
<dbReference type="Pfam" id="PF02355">
    <property type="entry name" value="SecD_SecF_C"/>
    <property type="match status" value="1"/>
</dbReference>
<dbReference type="PANTHER" id="PTHR30081">
    <property type="entry name" value="PROTEIN-EXPORT MEMBRANE PROTEIN SEC"/>
    <property type="match status" value="1"/>
</dbReference>
<dbReference type="RefSeq" id="WP_208494289.1">
    <property type="nucleotide sequence ID" value="NZ_JAGFNP010000001.1"/>
</dbReference>
<feature type="transmembrane region" description="Helical" evidence="9">
    <location>
        <begin position="148"/>
        <end position="165"/>
    </location>
</feature>
<gene>
    <name evidence="9 12" type="primary">secF</name>
    <name evidence="12" type="ORF">J5V16_02130</name>
</gene>
<feature type="transmembrane region" description="Helical" evidence="9">
    <location>
        <begin position="283"/>
        <end position="307"/>
    </location>
</feature>
<evidence type="ECO:0000256" key="6">
    <source>
        <dbReference type="ARBA" id="ARBA00022989"/>
    </source>
</evidence>
<dbReference type="PRINTS" id="PR01755">
    <property type="entry name" value="SECFTRNLCASE"/>
</dbReference>
<dbReference type="Gene3D" id="1.20.1640.10">
    <property type="entry name" value="Multidrug efflux transporter AcrB transmembrane domain"/>
    <property type="match status" value="1"/>
</dbReference>
<feature type="transmembrane region" description="Helical" evidence="9">
    <location>
        <begin position="258"/>
        <end position="277"/>
    </location>
</feature>
<feature type="transmembrane region" description="Helical" evidence="9">
    <location>
        <begin position="172"/>
        <end position="195"/>
    </location>
</feature>
<comment type="similarity">
    <text evidence="9">Belongs to the SecD/SecF family. SecF subfamily.</text>
</comment>
<keyword evidence="13" id="KW-1185">Reference proteome</keyword>
<protein>
    <recommendedName>
        <fullName evidence="9">Protein-export membrane protein SecF</fullName>
    </recommendedName>
</protein>
<evidence type="ECO:0000313" key="13">
    <source>
        <dbReference type="Proteomes" id="UP000681341"/>
    </source>
</evidence>
<feature type="compositionally biased region" description="Basic and acidic residues" evidence="10">
    <location>
        <begin position="328"/>
        <end position="343"/>
    </location>
</feature>
<dbReference type="NCBIfam" id="TIGR00966">
    <property type="entry name" value="transloc_SecF"/>
    <property type="match status" value="1"/>
</dbReference>
<dbReference type="HAMAP" id="MF_01464_B">
    <property type="entry name" value="SecF_B"/>
    <property type="match status" value="1"/>
</dbReference>
<dbReference type="PANTHER" id="PTHR30081:SF8">
    <property type="entry name" value="PROTEIN TRANSLOCASE SUBUNIT SECF"/>
    <property type="match status" value="1"/>
</dbReference>
<dbReference type="EMBL" id="JAGFNP010000001">
    <property type="protein sequence ID" value="MBO3731600.1"/>
    <property type="molecule type" value="Genomic_DNA"/>
</dbReference>
<feature type="transmembrane region" description="Helical" evidence="9">
    <location>
        <begin position="30"/>
        <end position="54"/>
    </location>
</feature>
<evidence type="ECO:0000256" key="4">
    <source>
        <dbReference type="ARBA" id="ARBA00022692"/>
    </source>
</evidence>
<dbReference type="Proteomes" id="UP000681341">
    <property type="component" value="Unassembled WGS sequence"/>
</dbReference>
<dbReference type="SUPFAM" id="SSF82866">
    <property type="entry name" value="Multidrug efflux transporter AcrB transmembrane domain"/>
    <property type="match status" value="1"/>
</dbReference>
<evidence type="ECO:0000256" key="5">
    <source>
        <dbReference type="ARBA" id="ARBA00022927"/>
    </source>
</evidence>
<keyword evidence="3 9" id="KW-1003">Cell membrane</keyword>
<feature type="region of interest" description="Disordered" evidence="10">
    <location>
        <begin position="323"/>
        <end position="388"/>
    </location>
</feature>
<reference evidence="12 13" key="1">
    <citation type="submission" date="2021-03" db="EMBL/GenBank/DDBJ databases">
        <title>Glycomyces sp. nov., a novel actinomycete isolated from soil.</title>
        <authorList>
            <person name="Yang X."/>
            <person name="Xu X."/>
        </authorList>
    </citation>
    <scope>NUCLEOTIDE SEQUENCE [LARGE SCALE GENOMIC DNA]</scope>
    <source>
        <strain evidence="12 13">NEAU-S30</strain>
    </source>
</reference>
<organism evidence="12 13">
    <name type="scientific">Glycomyces niveus</name>
    <dbReference type="NCBI Taxonomy" id="2820287"/>
    <lineage>
        <taxon>Bacteria</taxon>
        <taxon>Bacillati</taxon>
        <taxon>Actinomycetota</taxon>
        <taxon>Actinomycetes</taxon>
        <taxon>Glycomycetales</taxon>
        <taxon>Glycomycetaceae</taxon>
        <taxon>Glycomyces</taxon>
    </lineage>
</organism>
<evidence type="ECO:0000259" key="11">
    <source>
        <dbReference type="Pfam" id="PF02355"/>
    </source>
</evidence>
<feature type="compositionally biased region" description="Low complexity" evidence="10">
    <location>
        <begin position="370"/>
        <end position="381"/>
    </location>
</feature>
<comment type="caution">
    <text evidence="12">The sequence shown here is derived from an EMBL/GenBank/DDBJ whole genome shotgun (WGS) entry which is preliminary data.</text>
</comment>
<accession>A0ABS3TYP0</accession>
<dbReference type="InterPro" id="IPR005665">
    <property type="entry name" value="SecF_bac"/>
</dbReference>
<evidence type="ECO:0000256" key="1">
    <source>
        <dbReference type="ARBA" id="ARBA00004651"/>
    </source>
</evidence>
<feature type="transmembrane region" description="Helical" evidence="9">
    <location>
        <begin position="201"/>
        <end position="220"/>
    </location>
</feature>
<keyword evidence="2 9" id="KW-0813">Transport</keyword>